<sequence length="53" mass="6275">MIKIKEESFCEYYRAFLLISRKMAEIQLRGSQKIMGVLGAEKWSIVRKGRRKP</sequence>
<dbReference type="RefSeq" id="WP_167337891.1">
    <property type="nucleotide sequence ID" value="NZ_CABMNU010000005.1"/>
</dbReference>
<reference evidence="1" key="2">
    <citation type="submission" date="2020-10" db="EMBL/GenBank/DDBJ databases">
        <authorList>
            <consortium name="NCBI Pathogen Detection Project"/>
        </authorList>
    </citation>
    <scope>NUCLEOTIDE SEQUENCE</scope>
    <source>
        <strain evidence="1">CAVp300</strain>
    </source>
</reference>
<organism evidence="1 2">
    <name type="scientific">Kluyvera intermedia</name>
    <name type="common">Enterobacter intermedius</name>
    <dbReference type="NCBI Taxonomy" id="61648"/>
    <lineage>
        <taxon>Bacteria</taxon>
        <taxon>Pseudomonadati</taxon>
        <taxon>Pseudomonadota</taxon>
        <taxon>Gammaproteobacteria</taxon>
        <taxon>Enterobacterales</taxon>
        <taxon>Enterobacteriaceae</taxon>
        <taxon>Kluyvera</taxon>
    </lineage>
</organism>
<gene>
    <name evidence="1" type="ORF">I8531_000552</name>
</gene>
<dbReference type="Proteomes" id="UP000867740">
    <property type="component" value="Unassembled WGS sequence"/>
</dbReference>
<proteinExistence type="predicted"/>
<protein>
    <submittedName>
        <fullName evidence="1">Uncharacterized protein</fullName>
    </submittedName>
</protein>
<reference evidence="1" key="1">
    <citation type="journal article" date="2018" name="Genome Biol.">
        <title>SKESA: strategic k-mer extension for scrupulous assemblies.</title>
        <authorList>
            <person name="Souvorov A."/>
            <person name="Agarwala R."/>
            <person name="Lipman D.J."/>
        </authorList>
    </citation>
    <scope>NUCLEOTIDE SEQUENCE</scope>
    <source>
        <strain evidence="1">CAVp300</strain>
    </source>
</reference>
<dbReference type="AlphaFoldDB" id="A0A9P3WCR5"/>
<evidence type="ECO:0000313" key="1">
    <source>
        <dbReference type="EMBL" id="HAT3580298.1"/>
    </source>
</evidence>
<comment type="caution">
    <text evidence="1">The sequence shown here is derived from an EMBL/GenBank/DDBJ whole genome shotgun (WGS) entry which is preliminary data.</text>
</comment>
<dbReference type="EMBL" id="DACSUM010000003">
    <property type="protein sequence ID" value="HAT3580298.1"/>
    <property type="molecule type" value="Genomic_DNA"/>
</dbReference>
<evidence type="ECO:0000313" key="2">
    <source>
        <dbReference type="Proteomes" id="UP000867740"/>
    </source>
</evidence>
<name>A0A9P3WCR5_KLUIN</name>
<accession>A0A9P3WCR5</accession>